<feature type="binding site" evidence="7">
    <location>
        <position position="212"/>
    </location>
    <ligand>
        <name>Mg(2+)</name>
        <dbReference type="ChEBI" id="CHEBI:18420"/>
    </ligand>
</feature>
<keyword evidence="3 9" id="KW-0808">Transferase</keyword>
<dbReference type="RefSeq" id="WP_151120478.1">
    <property type="nucleotide sequence ID" value="NZ_CP042582.1"/>
</dbReference>
<dbReference type="PANTHER" id="PTHR22926:SF3">
    <property type="entry name" value="UNDECAPRENYL-PHOSPHATE ALPHA-N-ACETYLGLUCOSAMINYL 1-PHOSPHATE TRANSFERASE"/>
    <property type="match status" value="1"/>
</dbReference>
<dbReference type="InterPro" id="IPR000715">
    <property type="entry name" value="Glycosyl_transferase_4"/>
</dbReference>
<comment type="cofactor">
    <cofactor evidence="7">
        <name>Mg(2+)</name>
        <dbReference type="ChEBI" id="CHEBI:18420"/>
    </cofactor>
</comment>
<feature type="binding site" evidence="7">
    <location>
        <position position="151"/>
    </location>
    <ligand>
        <name>Mg(2+)</name>
        <dbReference type="ChEBI" id="CHEBI:18420"/>
    </ligand>
</feature>
<comment type="subcellular location">
    <subcellularLocation>
        <location evidence="1">Cell membrane</location>
        <topology evidence="1">Multi-pass membrane protein</topology>
    </subcellularLocation>
</comment>
<dbReference type="GO" id="GO:0016780">
    <property type="term" value="F:phosphotransferase activity, for other substituted phosphate groups"/>
    <property type="evidence" value="ECO:0007669"/>
    <property type="project" value="InterPro"/>
</dbReference>
<keyword evidence="6 8" id="KW-0472">Membrane</keyword>
<dbReference type="GO" id="GO:0046872">
    <property type="term" value="F:metal ion binding"/>
    <property type="evidence" value="ECO:0007669"/>
    <property type="project" value="UniProtKB-KW"/>
</dbReference>
<accession>A0A5J6N5L8</accession>
<feature type="transmembrane region" description="Helical" evidence="8">
    <location>
        <begin position="158"/>
        <end position="176"/>
    </location>
</feature>
<dbReference type="OrthoDB" id="9783652at2"/>
<dbReference type="GO" id="GO:0009103">
    <property type="term" value="P:lipopolysaccharide biosynthetic process"/>
    <property type="evidence" value="ECO:0007669"/>
    <property type="project" value="TreeGrafter"/>
</dbReference>
<keyword evidence="4 8" id="KW-0812">Transmembrane</keyword>
<evidence type="ECO:0000256" key="4">
    <source>
        <dbReference type="ARBA" id="ARBA00022692"/>
    </source>
</evidence>
<evidence type="ECO:0000256" key="1">
    <source>
        <dbReference type="ARBA" id="ARBA00004651"/>
    </source>
</evidence>
<sequence length="345" mass="36594">MTVTAMALLFAGSFLASLLLCGLARRLLLRFQVMDRPVERSVHAVPIPRGAGLAVVPILTLLWLFLPAIDPAAKPLPWPLLIGTLLVGITSWIDDLRGLPPLPRLGVQAVAVILGLLALADLPPLFQGWLPRPLDLALGGLLWLWFLNLFNFMDGSDAVAGGQALTIGLGLAAIAIDHDWVGLTAAQGLALAGVALGFLAWNKPPAKIFLGDVGSIPLGYLIGWLLLWAASQGAWAAALILPAWFLADTTLTLIRRAWRRAPLLEAHAEHSNSAAIRLGHSHARVAGLALIANIALALLALGAERDQQELIGLVGAAATVWLLLRKLKYPPKPQAPETEGAGPED</sequence>
<dbReference type="GO" id="GO:0071555">
    <property type="term" value="P:cell wall organization"/>
    <property type="evidence" value="ECO:0007669"/>
    <property type="project" value="TreeGrafter"/>
</dbReference>
<feature type="transmembrane region" description="Helical" evidence="8">
    <location>
        <begin position="76"/>
        <end position="93"/>
    </location>
</feature>
<evidence type="ECO:0000256" key="8">
    <source>
        <dbReference type="SAM" id="Phobius"/>
    </source>
</evidence>
<feature type="transmembrane region" description="Helical" evidence="8">
    <location>
        <begin position="50"/>
        <end position="69"/>
    </location>
</feature>
<dbReference type="GO" id="GO:0005886">
    <property type="term" value="C:plasma membrane"/>
    <property type="evidence" value="ECO:0007669"/>
    <property type="project" value="UniProtKB-SubCell"/>
</dbReference>
<feature type="transmembrane region" description="Helical" evidence="8">
    <location>
        <begin position="105"/>
        <end position="122"/>
    </location>
</feature>
<evidence type="ECO:0000256" key="7">
    <source>
        <dbReference type="PIRSR" id="PIRSR600715-1"/>
    </source>
</evidence>
<feature type="transmembrane region" description="Helical" evidence="8">
    <location>
        <begin position="285"/>
        <end position="303"/>
    </location>
</feature>
<evidence type="ECO:0000256" key="2">
    <source>
        <dbReference type="ARBA" id="ARBA00022475"/>
    </source>
</evidence>
<evidence type="ECO:0000256" key="5">
    <source>
        <dbReference type="ARBA" id="ARBA00022989"/>
    </source>
</evidence>
<dbReference type="Proteomes" id="UP000325797">
    <property type="component" value="Chromosome"/>
</dbReference>
<keyword evidence="10" id="KW-1185">Reference proteome</keyword>
<dbReference type="GO" id="GO:0044038">
    <property type="term" value="P:cell wall macromolecule biosynthetic process"/>
    <property type="evidence" value="ECO:0007669"/>
    <property type="project" value="TreeGrafter"/>
</dbReference>
<dbReference type="PANTHER" id="PTHR22926">
    <property type="entry name" value="PHOSPHO-N-ACETYLMURAMOYL-PENTAPEPTIDE-TRANSFERASE"/>
    <property type="match status" value="1"/>
</dbReference>
<proteinExistence type="predicted"/>
<dbReference type="Pfam" id="PF00953">
    <property type="entry name" value="Glycos_transf_4"/>
    <property type="match status" value="1"/>
</dbReference>
<protein>
    <submittedName>
        <fullName evidence="9">Glycosyl transferase</fullName>
    </submittedName>
</protein>
<keyword evidence="7" id="KW-0479">Metal-binding</keyword>
<keyword evidence="7" id="KW-0460">Magnesium</keyword>
<dbReference type="AlphaFoldDB" id="A0A5J6N5L8"/>
<evidence type="ECO:0000313" key="10">
    <source>
        <dbReference type="Proteomes" id="UP000325797"/>
    </source>
</evidence>
<keyword evidence="2" id="KW-1003">Cell membrane</keyword>
<keyword evidence="5 8" id="KW-1133">Transmembrane helix</keyword>
<feature type="transmembrane region" description="Helical" evidence="8">
    <location>
        <begin position="134"/>
        <end position="152"/>
    </location>
</feature>
<evidence type="ECO:0000313" key="9">
    <source>
        <dbReference type="EMBL" id="QEX25199.1"/>
    </source>
</evidence>
<reference evidence="9 10" key="1">
    <citation type="submission" date="2019-08" db="EMBL/GenBank/DDBJ databases">
        <title>Hyperibacter terrae gen. nov., sp. nov. and Hyperibacter viscosus sp. nov., two new members in the family Rhodospirillaceae isolated from the rhizosphere of Hypericum perforatum.</title>
        <authorList>
            <person name="Noviana Z."/>
        </authorList>
    </citation>
    <scope>NUCLEOTIDE SEQUENCE [LARGE SCALE GENOMIC DNA]</scope>
    <source>
        <strain evidence="9 10">R5959</strain>
    </source>
</reference>
<name>A0A5J6N5L8_9PROT</name>
<gene>
    <name evidence="9" type="ORF">FRZ61_51460</name>
</gene>
<feature type="transmembrane region" description="Helical" evidence="8">
    <location>
        <begin position="221"/>
        <end position="246"/>
    </location>
</feature>
<feature type="transmembrane region" description="Helical" evidence="8">
    <location>
        <begin position="309"/>
        <end position="324"/>
    </location>
</feature>
<organism evidence="9 10">
    <name type="scientific">Hypericibacter adhaerens</name>
    <dbReference type="NCBI Taxonomy" id="2602016"/>
    <lineage>
        <taxon>Bacteria</taxon>
        <taxon>Pseudomonadati</taxon>
        <taxon>Pseudomonadota</taxon>
        <taxon>Alphaproteobacteria</taxon>
        <taxon>Rhodospirillales</taxon>
        <taxon>Dongiaceae</taxon>
        <taxon>Hypericibacter</taxon>
    </lineage>
</organism>
<feature type="transmembrane region" description="Helical" evidence="8">
    <location>
        <begin position="183"/>
        <end position="201"/>
    </location>
</feature>
<dbReference type="KEGG" id="hadh:FRZ61_51460"/>
<dbReference type="EMBL" id="CP042582">
    <property type="protein sequence ID" value="QEX25199.1"/>
    <property type="molecule type" value="Genomic_DNA"/>
</dbReference>
<evidence type="ECO:0000256" key="3">
    <source>
        <dbReference type="ARBA" id="ARBA00022679"/>
    </source>
</evidence>
<evidence type="ECO:0000256" key="6">
    <source>
        <dbReference type="ARBA" id="ARBA00023136"/>
    </source>
</evidence>